<dbReference type="EMBL" id="JARK01001381">
    <property type="protein sequence ID" value="EYC13015.1"/>
    <property type="molecule type" value="Genomic_DNA"/>
</dbReference>
<dbReference type="PANTHER" id="PTHR23259">
    <property type="entry name" value="RIDDLE"/>
    <property type="match status" value="1"/>
</dbReference>
<keyword evidence="3" id="KW-1015">Disulfide bond</keyword>
<protein>
    <recommendedName>
        <fullName evidence="4">TIL domain-containing protein</fullName>
    </recommendedName>
</protein>
<keyword evidence="1" id="KW-0646">Protease inhibitor</keyword>
<dbReference type="InterPro" id="IPR036084">
    <property type="entry name" value="Ser_inhib-like_sf"/>
</dbReference>
<name>A0A016UD03_9BILA</name>
<dbReference type="OrthoDB" id="6236007at2759"/>
<evidence type="ECO:0000256" key="2">
    <source>
        <dbReference type="ARBA" id="ARBA00022900"/>
    </source>
</evidence>
<dbReference type="AlphaFoldDB" id="A0A016UD03"/>
<dbReference type="SUPFAM" id="SSF57567">
    <property type="entry name" value="Serine protease inhibitors"/>
    <property type="match status" value="1"/>
</dbReference>
<evidence type="ECO:0000256" key="3">
    <source>
        <dbReference type="ARBA" id="ARBA00023157"/>
    </source>
</evidence>
<gene>
    <name evidence="5" type="primary">Acey_s0045.g1217</name>
    <name evidence="5" type="ORF">Y032_0045g1217</name>
</gene>
<dbReference type="PANTHER" id="PTHR23259:SF70">
    <property type="entry name" value="ACCESSORY GLAND PROTEIN ACP62F-RELATED"/>
    <property type="match status" value="1"/>
</dbReference>
<keyword evidence="2" id="KW-0722">Serine protease inhibitor</keyword>
<keyword evidence="6" id="KW-1185">Reference proteome</keyword>
<evidence type="ECO:0000259" key="4">
    <source>
        <dbReference type="Pfam" id="PF01826"/>
    </source>
</evidence>
<dbReference type="InterPro" id="IPR051368">
    <property type="entry name" value="SerProtInhib-TIL_Domain"/>
</dbReference>
<evidence type="ECO:0000313" key="5">
    <source>
        <dbReference type="EMBL" id="EYC13015.1"/>
    </source>
</evidence>
<dbReference type="CDD" id="cd19941">
    <property type="entry name" value="TIL"/>
    <property type="match status" value="1"/>
</dbReference>
<accession>A0A016UD03</accession>
<dbReference type="Gene3D" id="2.10.25.10">
    <property type="entry name" value="Laminin"/>
    <property type="match status" value="1"/>
</dbReference>
<proteinExistence type="predicted"/>
<dbReference type="Pfam" id="PF01826">
    <property type="entry name" value="TIL"/>
    <property type="match status" value="1"/>
</dbReference>
<reference evidence="6" key="1">
    <citation type="journal article" date="2015" name="Nat. Genet.">
        <title>The genome and transcriptome of the zoonotic hookworm Ancylostoma ceylanicum identify infection-specific gene families.</title>
        <authorList>
            <person name="Schwarz E.M."/>
            <person name="Hu Y."/>
            <person name="Antoshechkin I."/>
            <person name="Miller M.M."/>
            <person name="Sternberg P.W."/>
            <person name="Aroian R.V."/>
        </authorList>
    </citation>
    <scope>NUCLEOTIDE SEQUENCE</scope>
    <source>
        <strain evidence="6">HY135</strain>
    </source>
</reference>
<evidence type="ECO:0000313" key="6">
    <source>
        <dbReference type="Proteomes" id="UP000024635"/>
    </source>
</evidence>
<dbReference type="GO" id="GO:0004867">
    <property type="term" value="F:serine-type endopeptidase inhibitor activity"/>
    <property type="evidence" value="ECO:0007669"/>
    <property type="project" value="UniProtKB-KW"/>
</dbReference>
<comment type="caution">
    <text evidence="5">The sequence shown here is derived from an EMBL/GenBank/DDBJ whole genome shotgun (WGS) entry which is preliminary data.</text>
</comment>
<dbReference type="InterPro" id="IPR002919">
    <property type="entry name" value="TIL_dom"/>
</dbReference>
<evidence type="ECO:0000256" key="1">
    <source>
        <dbReference type="ARBA" id="ARBA00022690"/>
    </source>
</evidence>
<sequence length="77" mass="8475">MVLSPPLIASISISQCNPMPSKECGVNEKWDDCDKECEKTCNDPNREVCKLSCVAGCVCMDGFYRHNGTCVRKGECP</sequence>
<organism evidence="5 6">
    <name type="scientific">Ancylostoma ceylanicum</name>
    <dbReference type="NCBI Taxonomy" id="53326"/>
    <lineage>
        <taxon>Eukaryota</taxon>
        <taxon>Metazoa</taxon>
        <taxon>Ecdysozoa</taxon>
        <taxon>Nematoda</taxon>
        <taxon>Chromadorea</taxon>
        <taxon>Rhabditida</taxon>
        <taxon>Rhabditina</taxon>
        <taxon>Rhabditomorpha</taxon>
        <taxon>Strongyloidea</taxon>
        <taxon>Ancylostomatidae</taxon>
        <taxon>Ancylostomatinae</taxon>
        <taxon>Ancylostoma</taxon>
    </lineage>
</organism>
<feature type="domain" description="TIL" evidence="4">
    <location>
        <begin position="24"/>
        <end position="76"/>
    </location>
</feature>
<dbReference type="Proteomes" id="UP000024635">
    <property type="component" value="Unassembled WGS sequence"/>
</dbReference>